<organism evidence="1">
    <name type="scientific">marine sediment metagenome</name>
    <dbReference type="NCBI Taxonomy" id="412755"/>
    <lineage>
        <taxon>unclassified sequences</taxon>
        <taxon>metagenomes</taxon>
        <taxon>ecological metagenomes</taxon>
    </lineage>
</organism>
<dbReference type="Gene3D" id="3.20.20.60">
    <property type="entry name" value="Phosphoenolpyruvate-binding domains"/>
    <property type="match status" value="1"/>
</dbReference>
<dbReference type="InterPro" id="IPR040442">
    <property type="entry name" value="Pyrv_kinase-like_dom_sf"/>
</dbReference>
<dbReference type="EMBL" id="LAZR01004018">
    <property type="protein sequence ID" value="KKN12572.1"/>
    <property type="molecule type" value="Genomic_DNA"/>
</dbReference>
<evidence type="ECO:0000313" key="1">
    <source>
        <dbReference type="EMBL" id="KKN12572.1"/>
    </source>
</evidence>
<name>A0A0F9NKN4_9ZZZZ</name>
<comment type="caution">
    <text evidence="1">The sequence shown here is derived from an EMBL/GenBank/DDBJ whole genome shotgun (WGS) entry which is preliminary data.</text>
</comment>
<sequence>MTRPNLPKEMTFLMIVNNDDVARFAYESGVTRLFVDLEYMGKDVRQKGLDTWKSRQTMQDVTRIREAVPEGHLLVRINPLHENTASELGEV</sequence>
<feature type="non-terminal residue" evidence="1">
    <location>
        <position position="91"/>
    </location>
</feature>
<dbReference type="AlphaFoldDB" id="A0A0F9NKN4"/>
<protein>
    <recommendedName>
        <fullName evidence="2">HpcH/HpaI aldolase/citrate lyase domain-containing protein</fullName>
    </recommendedName>
</protein>
<accession>A0A0F9NKN4</accession>
<reference evidence="1" key="1">
    <citation type="journal article" date="2015" name="Nature">
        <title>Complex archaea that bridge the gap between prokaryotes and eukaryotes.</title>
        <authorList>
            <person name="Spang A."/>
            <person name="Saw J.H."/>
            <person name="Jorgensen S.L."/>
            <person name="Zaremba-Niedzwiedzka K."/>
            <person name="Martijn J."/>
            <person name="Lind A.E."/>
            <person name="van Eijk R."/>
            <person name="Schleper C."/>
            <person name="Guy L."/>
            <person name="Ettema T.J."/>
        </authorList>
    </citation>
    <scope>NUCLEOTIDE SEQUENCE</scope>
</reference>
<evidence type="ECO:0008006" key="2">
    <source>
        <dbReference type="Google" id="ProtNLM"/>
    </source>
</evidence>
<gene>
    <name evidence="1" type="ORF">LCGC14_1015060</name>
</gene>
<proteinExistence type="predicted"/>